<sequence>MKIERNGDTNGVLSLCDDILIDMKYLVNHSGLSDKLFYSLIKKGRFPKPIKLGRASRWRQSEYEQWLADRERQR</sequence>
<dbReference type="AlphaFoldDB" id="A0AAP2EZZ9"/>
<dbReference type="RefSeq" id="WP_202665880.1">
    <property type="nucleotide sequence ID" value="NZ_JAENMR010000005.1"/>
</dbReference>
<organism evidence="1 2">
    <name type="scientific">Lelliottia amnigena</name>
    <name type="common">Enterobacter amnigenus</name>
    <dbReference type="NCBI Taxonomy" id="61646"/>
    <lineage>
        <taxon>Bacteria</taxon>
        <taxon>Pseudomonadati</taxon>
        <taxon>Pseudomonadota</taxon>
        <taxon>Gammaproteobacteria</taxon>
        <taxon>Enterobacterales</taxon>
        <taxon>Enterobacteriaceae</taxon>
        <taxon>Lelliottia</taxon>
    </lineage>
</organism>
<dbReference type="Pfam" id="PF05930">
    <property type="entry name" value="Phage_AlpA"/>
    <property type="match status" value="1"/>
</dbReference>
<dbReference type="Proteomes" id="UP000653275">
    <property type="component" value="Unassembled WGS sequence"/>
</dbReference>
<evidence type="ECO:0000313" key="1">
    <source>
        <dbReference type="EMBL" id="MBL5935278.1"/>
    </source>
</evidence>
<comment type="caution">
    <text evidence="1">The sequence shown here is derived from an EMBL/GenBank/DDBJ whole genome shotgun (WGS) entry which is preliminary data.</text>
</comment>
<dbReference type="Gene3D" id="1.10.238.160">
    <property type="match status" value="1"/>
</dbReference>
<accession>A0AAP2EZZ9</accession>
<evidence type="ECO:0000313" key="2">
    <source>
        <dbReference type="Proteomes" id="UP000653275"/>
    </source>
</evidence>
<reference evidence="1" key="1">
    <citation type="submission" date="2020-12" db="EMBL/GenBank/DDBJ databases">
        <title>Draft genome sequence of Enterobacter spp., Lelliottia spp. and Serratia spp. isolated from drinking water reservoirs and lakes.</title>
        <authorList>
            <person name="Reitter C."/>
            <person name="Neuhaus K."/>
            <person name="Huegler M."/>
        </authorList>
    </citation>
    <scope>NUCLEOTIDE SEQUENCE</scope>
    <source>
        <strain evidence="1">TZW15</strain>
    </source>
</reference>
<name>A0AAP2EZZ9_LELAM</name>
<dbReference type="EMBL" id="JAENMS010000005">
    <property type="protein sequence ID" value="MBL5935278.1"/>
    <property type="molecule type" value="Genomic_DNA"/>
</dbReference>
<proteinExistence type="predicted"/>
<dbReference type="InterPro" id="IPR010260">
    <property type="entry name" value="AlpA"/>
</dbReference>
<protein>
    <submittedName>
        <fullName evidence="1">AlpA family phage regulatory protein</fullName>
    </submittedName>
</protein>
<gene>
    <name evidence="1" type="ORF">I7V27_12605</name>
</gene>